<dbReference type="Proteomes" id="UP000231926">
    <property type="component" value="Unassembled WGS sequence"/>
</dbReference>
<proteinExistence type="predicted"/>
<dbReference type="Gene3D" id="3.10.129.10">
    <property type="entry name" value="Hotdog Thioesterase"/>
    <property type="match status" value="1"/>
</dbReference>
<dbReference type="AlphaFoldDB" id="A0A2M9YG07"/>
<dbReference type="SUPFAM" id="SSF54637">
    <property type="entry name" value="Thioesterase/thiol ester dehydrase-isomerase"/>
    <property type="match status" value="1"/>
</dbReference>
<accession>A0A2M9YG07</accession>
<reference evidence="1 2" key="1">
    <citation type="submission" date="2017-07" db="EMBL/GenBank/DDBJ databases">
        <title>Leptospira spp. isolated from tropical soils.</title>
        <authorList>
            <person name="Thibeaux R."/>
            <person name="Iraola G."/>
            <person name="Ferres I."/>
            <person name="Bierque E."/>
            <person name="Girault D."/>
            <person name="Soupe-Gilbert M.-E."/>
            <person name="Picardeau M."/>
            <person name="Goarant C."/>
        </authorList>
    </citation>
    <scope>NUCLEOTIDE SEQUENCE [LARGE SCALE GENOMIC DNA]</scope>
    <source>
        <strain evidence="1 2">FH4-C-A2</strain>
    </source>
</reference>
<name>A0A2M9YG07_9LEPT</name>
<evidence type="ECO:0000313" key="2">
    <source>
        <dbReference type="Proteomes" id="UP000231926"/>
    </source>
</evidence>
<sequence length="137" mass="16059">MANKIYTVNKIIRMQHCDPGGVVFTPQYFNLFVEAIEDWFREGIGFGFSQMVSRDHQGIPAMKIVAKFYKPSKLGDILEFRVKVKRLRRQNILIHVEALCEQERRCSGDFLHGFASLKSLSLTDWPQDIYRKLEEYL</sequence>
<dbReference type="Pfam" id="PF13279">
    <property type="entry name" value="4HBT_2"/>
    <property type="match status" value="1"/>
</dbReference>
<protein>
    <submittedName>
        <fullName evidence="1">Thioesterase</fullName>
    </submittedName>
</protein>
<keyword evidence="2" id="KW-1185">Reference proteome</keyword>
<gene>
    <name evidence="1" type="ORF">CH362_01445</name>
</gene>
<organism evidence="1 2">
    <name type="scientific">Leptospira saintgironsiae</name>
    <dbReference type="NCBI Taxonomy" id="2023183"/>
    <lineage>
        <taxon>Bacteria</taxon>
        <taxon>Pseudomonadati</taxon>
        <taxon>Spirochaetota</taxon>
        <taxon>Spirochaetia</taxon>
        <taxon>Leptospirales</taxon>
        <taxon>Leptospiraceae</taxon>
        <taxon>Leptospira</taxon>
    </lineage>
</organism>
<dbReference type="CDD" id="cd00586">
    <property type="entry name" value="4HBT"/>
    <property type="match status" value="1"/>
</dbReference>
<dbReference type="InterPro" id="IPR029069">
    <property type="entry name" value="HotDog_dom_sf"/>
</dbReference>
<comment type="caution">
    <text evidence="1">The sequence shown here is derived from an EMBL/GenBank/DDBJ whole genome shotgun (WGS) entry which is preliminary data.</text>
</comment>
<dbReference type="EMBL" id="NPDR01000001">
    <property type="protein sequence ID" value="PJZ50467.1"/>
    <property type="molecule type" value="Genomic_DNA"/>
</dbReference>
<evidence type="ECO:0000313" key="1">
    <source>
        <dbReference type="EMBL" id="PJZ50467.1"/>
    </source>
</evidence>
<dbReference type="OrthoDB" id="21822at2"/>
<dbReference type="RefSeq" id="WP_100708577.1">
    <property type="nucleotide sequence ID" value="NZ_NPDR01000001.1"/>
</dbReference>